<dbReference type="Proteomes" id="UP000734511">
    <property type="component" value="Unassembled WGS sequence"/>
</dbReference>
<protein>
    <submittedName>
        <fullName evidence="7">Metal ABC transporter substrate-binding protein</fullName>
    </submittedName>
</protein>
<evidence type="ECO:0000256" key="4">
    <source>
        <dbReference type="ARBA" id="ARBA00023136"/>
    </source>
</evidence>
<evidence type="ECO:0000256" key="6">
    <source>
        <dbReference type="ARBA" id="ARBA00023288"/>
    </source>
</evidence>
<comment type="similarity">
    <text evidence="2">Belongs to the NlpA lipoprotein family.</text>
</comment>
<dbReference type="Gene3D" id="3.40.190.10">
    <property type="entry name" value="Periplasmic binding protein-like II"/>
    <property type="match status" value="2"/>
</dbReference>
<keyword evidence="6" id="KW-0449">Lipoprotein</keyword>
<accession>A0ABX0ZXP7</accession>
<dbReference type="PANTHER" id="PTHR30429">
    <property type="entry name" value="D-METHIONINE-BINDING LIPOPROTEIN METQ"/>
    <property type="match status" value="1"/>
</dbReference>
<sequence>MTAAAVVVVAAVVVGLVLSLGGGSDGSKTIRVGVVDASQPYWKTYADLAKKRLGVTVKFVNFNDYSQPNPALKEKQLDLNEFQHIQYLANYNVTAHDDLQPIGATAVYPLPLYSLKYDNPAALPAGAKVAIPNDAINEARGLLVLQAAGQLTLKDGGTAFSTTADILTHRVDVTTLDASQTAGALQNGSVAAAIVNNNYATSAKLPTSRAIFQDDPGSSSAAPYVNIFVARKADVGDQTYLKLAALYHDPAVEKGVQQANGGTAVFRTTSAADLQAELATVQKQAEAAKK</sequence>
<evidence type="ECO:0000256" key="5">
    <source>
        <dbReference type="ARBA" id="ARBA00023139"/>
    </source>
</evidence>
<dbReference type="PANTHER" id="PTHR30429:SF0">
    <property type="entry name" value="METHIONINE-BINDING LIPOPROTEIN METQ"/>
    <property type="match status" value="1"/>
</dbReference>
<keyword evidence="5" id="KW-0564">Palmitate</keyword>
<gene>
    <name evidence="7" type="ORF">HCN08_31905</name>
</gene>
<dbReference type="Pfam" id="PF03180">
    <property type="entry name" value="Lipoprotein_9"/>
    <property type="match status" value="1"/>
</dbReference>
<keyword evidence="4" id="KW-0472">Membrane</keyword>
<dbReference type="InterPro" id="IPR004872">
    <property type="entry name" value="Lipoprotein_NlpA"/>
</dbReference>
<organism evidence="7 8">
    <name type="scientific">Actinacidiphila epipremni</name>
    <dbReference type="NCBI Taxonomy" id="2053013"/>
    <lineage>
        <taxon>Bacteria</taxon>
        <taxon>Bacillati</taxon>
        <taxon>Actinomycetota</taxon>
        <taxon>Actinomycetes</taxon>
        <taxon>Kitasatosporales</taxon>
        <taxon>Streptomycetaceae</taxon>
        <taxon>Actinacidiphila</taxon>
    </lineage>
</organism>
<keyword evidence="3" id="KW-0732">Signal</keyword>
<evidence type="ECO:0000256" key="3">
    <source>
        <dbReference type="ARBA" id="ARBA00022729"/>
    </source>
</evidence>
<dbReference type="EMBL" id="JAATEJ010000037">
    <property type="protein sequence ID" value="NJP47976.1"/>
    <property type="molecule type" value="Genomic_DNA"/>
</dbReference>
<evidence type="ECO:0000313" key="7">
    <source>
        <dbReference type="EMBL" id="NJP47976.1"/>
    </source>
</evidence>
<keyword evidence="8" id="KW-1185">Reference proteome</keyword>
<evidence type="ECO:0000256" key="1">
    <source>
        <dbReference type="ARBA" id="ARBA00004635"/>
    </source>
</evidence>
<proteinExistence type="inferred from homology"/>
<evidence type="ECO:0000256" key="2">
    <source>
        <dbReference type="ARBA" id="ARBA00008973"/>
    </source>
</evidence>
<evidence type="ECO:0000313" key="8">
    <source>
        <dbReference type="Proteomes" id="UP000734511"/>
    </source>
</evidence>
<reference evidence="7 8" key="1">
    <citation type="submission" date="2020-03" db="EMBL/GenBank/DDBJ databases">
        <title>WGS of actinomycetes isolated from Thailand.</title>
        <authorList>
            <person name="Thawai C."/>
        </authorList>
    </citation>
    <scope>NUCLEOTIDE SEQUENCE [LARGE SCALE GENOMIC DNA]</scope>
    <source>
        <strain evidence="7 8">PRB2-1</strain>
    </source>
</reference>
<name>A0ABX0ZXP7_9ACTN</name>
<comment type="caution">
    <text evidence="7">The sequence shown here is derived from an EMBL/GenBank/DDBJ whole genome shotgun (WGS) entry which is preliminary data.</text>
</comment>
<dbReference type="SUPFAM" id="SSF53850">
    <property type="entry name" value="Periplasmic binding protein-like II"/>
    <property type="match status" value="1"/>
</dbReference>
<comment type="subcellular location">
    <subcellularLocation>
        <location evidence="1">Membrane</location>
        <topology evidence="1">Lipid-anchor</topology>
    </subcellularLocation>
</comment>